<dbReference type="InterPro" id="IPR018643">
    <property type="entry name" value="DUF2069_membrane"/>
</dbReference>
<feature type="transmembrane region" description="Helical" evidence="1">
    <location>
        <begin position="91"/>
        <end position="109"/>
    </location>
</feature>
<sequence>MSASLSASLRVGIAAWAGLIILQCVWYAWLFPPQQLPMALVLAIAVIPLLLPLLAIRTPRRALLLAGMLSLFYFCHGIAESWSSVPERWPALLEVLLAVLLIGTLGAGVKRKPKPAAR</sequence>
<protein>
    <submittedName>
        <fullName evidence="2">DUF2069 domain-containing protein</fullName>
    </submittedName>
</protein>
<dbReference type="RefSeq" id="WP_192553639.1">
    <property type="nucleotide sequence ID" value="NZ_JACZZA010000001.1"/>
</dbReference>
<keyword evidence="1" id="KW-1133">Transmembrane helix</keyword>
<dbReference type="Proteomes" id="UP000651010">
    <property type="component" value="Unassembled WGS sequence"/>
</dbReference>
<dbReference type="Pfam" id="PF09842">
    <property type="entry name" value="DUF2069"/>
    <property type="match status" value="1"/>
</dbReference>
<dbReference type="EMBL" id="JACZZA010000001">
    <property type="protein sequence ID" value="MBE1158766.1"/>
    <property type="molecule type" value="Genomic_DNA"/>
</dbReference>
<feature type="transmembrane region" description="Helical" evidence="1">
    <location>
        <begin position="35"/>
        <end position="55"/>
    </location>
</feature>
<organism evidence="2 3">
    <name type="scientific">Dyella acidiphila</name>
    <dbReference type="NCBI Taxonomy" id="2775866"/>
    <lineage>
        <taxon>Bacteria</taxon>
        <taxon>Pseudomonadati</taxon>
        <taxon>Pseudomonadota</taxon>
        <taxon>Gammaproteobacteria</taxon>
        <taxon>Lysobacterales</taxon>
        <taxon>Rhodanobacteraceae</taxon>
        <taxon>Dyella</taxon>
    </lineage>
</organism>
<reference evidence="2 3" key="1">
    <citation type="submission" date="2020-09" db="EMBL/GenBank/DDBJ databases">
        <title>Dyella sp. 7MK23 isolated from forest soil.</title>
        <authorList>
            <person name="Fu J."/>
        </authorList>
    </citation>
    <scope>NUCLEOTIDE SEQUENCE [LARGE SCALE GENOMIC DNA]</scope>
    <source>
        <strain evidence="2 3">7MK23</strain>
    </source>
</reference>
<evidence type="ECO:0000256" key="1">
    <source>
        <dbReference type="SAM" id="Phobius"/>
    </source>
</evidence>
<gene>
    <name evidence="2" type="ORF">IGX34_00115</name>
</gene>
<name>A0ABR9G3Y8_9GAMM</name>
<proteinExistence type="predicted"/>
<evidence type="ECO:0000313" key="2">
    <source>
        <dbReference type="EMBL" id="MBE1158766.1"/>
    </source>
</evidence>
<feature type="transmembrane region" description="Helical" evidence="1">
    <location>
        <begin position="62"/>
        <end position="79"/>
    </location>
</feature>
<evidence type="ECO:0000313" key="3">
    <source>
        <dbReference type="Proteomes" id="UP000651010"/>
    </source>
</evidence>
<feature type="transmembrane region" description="Helical" evidence="1">
    <location>
        <begin position="7"/>
        <end position="29"/>
    </location>
</feature>
<keyword evidence="1" id="KW-0472">Membrane</keyword>
<keyword evidence="1" id="KW-0812">Transmembrane</keyword>
<keyword evidence="3" id="KW-1185">Reference proteome</keyword>
<accession>A0ABR9G3Y8</accession>
<comment type="caution">
    <text evidence="2">The sequence shown here is derived from an EMBL/GenBank/DDBJ whole genome shotgun (WGS) entry which is preliminary data.</text>
</comment>